<dbReference type="PROSITE" id="PS01076">
    <property type="entry name" value="ACETATE_KINASE_2"/>
    <property type="match status" value="1"/>
</dbReference>
<keyword evidence="3 7" id="KW-0808">Transferase</keyword>
<dbReference type="EMBL" id="BRXR01000001">
    <property type="protein sequence ID" value="GLC28745.1"/>
    <property type="molecule type" value="Genomic_DNA"/>
</dbReference>
<keyword evidence="6 7" id="KW-0067">ATP-binding</keyword>
<dbReference type="InterPro" id="IPR000890">
    <property type="entry name" value="Aliphatic_acid_kin_short-chain"/>
</dbReference>
<comment type="pathway">
    <text evidence="7">Metabolic intermediate biosynthesis; acetyl-CoA biosynthesis; acetyl-CoA from acetate: step 1/2.</text>
</comment>
<evidence type="ECO:0000256" key="5">
    <source>
        <dbReference type="ARBA" id="ARBA00022777"/>
    </source>
</evidence>
<name>A0ABQ5N0L7_9CLOT</name>
<organism evidence="9 10">
    <name type="scientific">Clostridium omnivorum</name>
    <dbReference type="NCBI Taxonomy" id="1604902"/>
    <lineage>
        <taxon>Bacteria</taxon>
        <taxon>Bacillati</taxon>
        <taxon>Bacillota</taxon>
        <taxon>Clostridia</taxon>
        <taxon>Eubacteriales</taxon>
        <taxon>Clostridiaceae</taxon>
        <taxon>Clostridium</taxon>
    </lineage>
</organism>
<reference evidence="9 10" key="1">
    <citation type="journal article" date="2024" name="Int. J. Syst. Evol. Microbiol.">
        <title>Clostridium omnivorum sp. nov., isolated from anoxic soil under the treatment of reductive soil disinfestation.</title>
        <authorList>
            <person name="Ueki A."/>
            <person name="Tonouchi A."/>
            <person name="Kaku N."/>
            <person name="Honma S."/>
            <person name="Ueki K."/>
        </authorList>
    </citation>
    <scope>NUCLEOTIDE SEQUENCE [LARGE SCALE GENOMIC DNA]</scope>
    <source>
        <strain evidence="9 10">E14</strain>
    </source>
</reference>
<feature type="binding site" evidence="7">
    <location>
        <position position="14"/>
    </location>
    <ligand>
        <name>ATP</name>
        <dbReference type="ChEBI" id="CHEBI:30616"/>
    </ligand>
</feature>
<dbReference type="PIRSF" id="PIRSF000722">
    <property type="entry name" value="Acetate_prop_kin"/>
    <property type="match status" value="1"/>
</dbReference>
<evidence type="ECO:0000256" key="2">
    <source>
        <dbReference type="ARBA" id="ARBA00022490"/>
    </source>
</evidence>
<feature type="site" description="Transition state stabilizer" evidence="7">
    <location>
        <position position="241"/>
    </location>
</feature>
<dbReference type="CDD" id="cd24010">
    <property type="entry name" value="ASKHA_NBD_AcK_PK"/>
    <property type="match status" value="1"/>
</dbReference>
<keyword evidence="4 7" id="KW-0547">Nucleotide-binding</keyword>
<dbReference type="GO" id="GO:0016301">
    <property type="term" value="F:kinase activity"/>
    <property type="evidence" value="ECO:0007669"/>
    <property type="project" value="UniProtKB-KW"/>
</dbReference>
<comment type="caution">
    <text evidence="9">The sequence shown here is derived from an EMBL/GenBank/DDBJ whole genome shotgun (WGS) entry which is preliminary data.</text>
</comment>
<dbReference type="EC" id="2.7.2.1" evidence="7"/>
<evidence type="ECO:0000313" key="10">
    <source>
        <dbReference type="Proteomes" id="UP001208567"/>
    </source>
</evidence>
<dbReference type="PANTHER" id="PTHR21060:SF15">
    <property type="entry name" value="ACETATE KINASE-RELATED"/>
    <property type="match status" value="1"/>
</dbReference>
<evidence type="ECO:0000256" key="8">
    <source>
        <dbReference type="RuleBase" id="RU003835"/>
    </source>
</evidence>
<dbReference type="RefSeq" id="WP_264848012.1">
    <property type="nucleotide sequence ID" value="NZ_BRXR01000001.1"/>
</dbReference>
<dbReference type="NCBIfam" id="TIGR00016">
    <property type="entry name" value="ackA"/>
    <property type="match status" value="1"/>
</dbReference>
<comment type="subcellular location">
    <subcellularLocation>
        <location evidence="7">Cytoplasm</location>
    </subcellularLocation>
</comment>
<comment type="subunit">
    <text evidence="7">Homodimer.</text>
</comment>
<evidence type="ECO:0000256" key="6">
    <source>
        <dbReference type="ARBA" id="ARBA00022840"/>
    </source>
</evidence>
<dbReference type="Proteomes" id="UP001208567">
    <property type="component" value="Unassembled WGS sequence"/>
</dbReference>
<comment type="similarity">
    <text evidence="1 7 8">Belongs to the acetokinase family.</text>
</comment>
<accession>A0ABQ5N0L7</accession>
<dbReference type="PRINTS" id="PR00471">
    <property type="entry name" value="ACETATEKNASE"/>
</dbReference>
<feature type="binding site" evidence="7">
    <location>
        <position position="91"/>
    </location>
    <ligand>
        <name>substrate</name>
    </ligand>
</feature>
<dbReference type="PROSITE" id="PS01075">
    <property type="entry name" value="ACETATE_KINASE_1"/>
    <property type="match status" value="1"/>
</dbReference>
<evidence type="ECO:0000313" key="9">
    <source>
        <dbReference type="EMBL" id="GLC28745.1"/>
    </source>
</evidence>
<evidence type="ECO:0000256" key="7">
    <source>
        <dbReference type="HAMAP-Rule" id="MF_00020"/>
    </source>
</evidence>
<feature type="binding site" evidence="7">
    <location>
        <begin position="208"/>
        <end position="212"/>
    </location>
    <ligand>
        <name>ATP</name>
        <dbReference type="ChEBI" id="CHEBI:30616"/>
    </ligand>
</feature>
<dbReference type="InterPro" id="IPR004372">
    <property type="entry name" value="Ac/propionate_kinase"/>
</dbReference>
<feature type="binding site" evidence="7">
    <location>
        <position position="7"/>
    </location>
    <ligand>
        <name>Mg(2+)</name>
        <dbReference type="ChEBI" id="CHEBI:18420"/>
    </ligand>
</feature>
<dbReference type="HAMAP" id="MF_00020">
    <property type="entry name" value="Acetate_kinase"/>
    <property type="match status" value="1"/>
</dbReference>
<dbReference type="InterPro" id="IPR023865">
    <property type="entry name" value="Aliphatic_acid_kinase_CS"/>
</dbReference>
<feature type="binding site" evidence="7">
    <location>
        <begin position="283"/>
        <end position="285"/>
    </location>
    <ligand>
        <name>ATP</name>
        <dbReference type="ChEBI" id="CHEBI:30616"/>
    </ligand>
</feature>
<evidence type="ECO:0000256" key="1">
    <source>
        <dbReference type="ARBA" id="ARBA00008748"/>
    </source>
</evidence>
<dbReference type="InterPro" id="IPR043129">
    <property type="entry name" value="ATPase_NBD"/>
</dbReference>
<keyword evidence="5 7" id="KW-0418">Kinase</keyword>
<protein>
    <recommendedName>
        <fullName evidence="7">Acetate kinase</fullName>
        <ecNumber evidence="7">2.7.2.1</ecNumber>
    </recommendedName>
    <alternativeName>
        <fullName evidence="7">Acetokinase</fullName>
    </alternativeName>
</protein>
<evidence type="ECO:0000256" key="4">
    <source>
        <dbReference type="ARBA" id="ARBA00022741"/>
    </source>
</evidence>
<keyword evidence="10" id="KW-1185">Reference proteome</keyword>
<dbReference type="PANTHER" id="PTHR21060">
    <property type="entry name" value="ACETATE KINASE"/>
    <property type="match status" value="1"/>
</dbReference>
<comment type="catalytic activity">
    <reaction evidence="7">
        <text>acetate + ATP = acetyl phosphate + ADP</text>
        <dbReference type="Rhea" id="RHEA:11352"/>
        <dbReference type="ChEBI" id="CHEBI:22191"/>
        <dbReference type="ChEBI" id="CHEBI:30089"/>
        <dbReference type="ChEBI" id="CHEBI:30616"/>
        <dbReference type="ChEBI" id="CHEBI:456216"/>
        <dbReference type="EC" id="2.7.2.1"/>
    </reaction>
</comment>
<keyword evidence="2 7" id="KW-0963">Cytoplasm</keyword>
<comment type="function">
    <text evidence="7">Catalyzes the formation of acetyl phosphate from acetate and ATP. Can also catalyze the reverse reaction.</text>
</comment>
<feature type="site" description="Transition state stabilizer" evidence="7">
    <location>
        <position position="180"/>
    </location>
</feature>
<dbReference type="Pfam" id="PF00871">
    <property type="entry name" value="Acetate_kinase"/>
    <property type="match status" value="1"/>
</dbReference>
<sequence>MKILVINCGSSSLKYQLIDMKNEMCLAQGLVERIGMDGSVLTQKVAGREKYIVKKEMKDHQDAIKLVLDTLVDEMNGVIKSVDEISSVGHRVVHGGEAYSSSVLIDEKVMKALEDCSKLAPLHNPPNIIGINACKALMPSTPMVAVFDTAFHQTMPEHAFIYPLPYELYEKNKIRKYGFHGTSHKYVSQMAAKMLNMDIKDLKIISCHLGNGASIAAIKGGKSIDTSMGFTPLAGLAMGTRSGDIDPAIITYMMEEMDLSANEVSNIINKRSGVLGISGLSSDFRDLGAAADTNKRAKLALDVFHYRIKTCISAYAGALGGVDCIIFTAGIGENSASSREACCEGLEFLGIKIDKEKNNIHGEAADISSIDSDVKILVIPTNEELMIARDTKEIVEFNK</sequence>
<feature type="binding site" evidence="7">
    <location>
        <begin position="330"/>
        <end position="334"/>
    </location>
    <ligand>
        <name>ATP</name>
        <dbReference type="ChEBI" id="CHEBI:30616"/>
    </ligand>
</feature>
<keyword evidence="7" id="KW-0479">Metal-binding</keyword>
<comment type="cofactor">
    <cofactor evidence="7">
        <name>Mg(2+)</name>
        <dbReference type="ChEBI" id="CHEBI:18420"/>
    </cofactor>
    <cofactor evidence="7">
        <name>Mn(2+)</name>
        <dbReference type="ChEBI" id="CHEBI:29035"/>
    </cofactor>
    <text evidence="7">Mg(2+). Can also accept Mn(2+).</text>
</comment>
<dbReference type="Gene3D" id="3.30.420.40">
    <property type="match status" value="2"/>
</dbReference>
<feature type="binding site" evidence="7">
    <location>
        <position position="383"/>
    </location>
    <ligand>
        <name>Mg(2+)</name>
        <dbReference type="ChEBI" id="CHEBI:18420"/>
    </ligand>
</feature>
<keyword evidence="7" id="KW-0460">Magnesium</keyword>
<feature type="active site" description="Proton donor/acceptor" evidence="7">
    <location>
        <position position="148"/>
    </location>
</feature>
<dbReference type="SUPFAM" id="SSF53067">
    <property type="entry name" value="Actin-like ATPase domain"/>
    <property type="match status" value="2"/>
</dbReference>
<proteinExistence type="inferred from homology"/>
<gene>
    <name evidence="9" type="primary">ackA_1</name>
    <name evidence="7" type="synonym">ackA</name>
    <name evidence="9" type="ORF">bsdE14_01550</name>
</gene>
<evidence type="ECO:0000256" key="3">
    <source>
        <dbReference type="ARBA" id="ARBA00022679"/>
    </source>
</evidence>